<feature type="region of interest" description="Disordered" evidence="1">
    <location>
        <begin position="59"/>
        <end position="84"/>
    </location>
</feature>
<keyword evidence="2" id="KW-1133">Transmembrane helix</keyword>
<proteinExistence type="predicted"/>
<keyword evidence="4" id="KW-1185">Reference proteome</keyword>
<evidence type="ECO:0000313" key="3">
    <source>
        <dbReference type="EMBL" id="GFS55443.1"/>
    </source>
</evidence>
<dbReference type="OrthoDB" id="6429720at2759"/>
<organism evidence="3 4">
    <name type="scientific">Trichonephila inaurata madagascariensis</name>
    <dbReference type="NCBI Taxonomy" id="2747483"/>
    <lineage>
        <taxon>Eukaryota</taxon>
        <taxon>Metazoa</taxon>
        <taxon>Ecdysozoa</taxon>
        <taxon>Arthropoda</taxon>
        <taxon>Chelicerata</taxon>
        <taxon>Arachnida</taxon>
        <taxon>Araneae</taxon>
        <taxon>Araneomorphae</taxon>
        <taxon>Entelegynae</taxon>
        <taxon>Araneoidea</taxon>
        <taxon>Nephilidae</taxon>
        <taxon>Trichonephila</taxon>
        <taxon>Trichonephila inaurata</taxon>
    </lineage>
</organism>
<name>A0A8X6K1Q5_9ARAC</name>
<evidence type="ECO:0000256" key="1">
    <source>
        <dbReference type="SAM" id="MobiDB-lite"/>
    </source>
</evidence>
<dbReference type="AlphaFoldDB" id="A0A8X6K1Q5"/>
<dbReference type="EMBL" id="BMAV01027031">
    <property type="protein sequence ID" value="GFS55443.1"/>
    <property type="molecule type" value="Genomic_DNA"/>
</dbReference>
<accession>A0A8X6K1Q5</accession>
<evidence type="ECO:0000313" key="4">
    <source>
        <dbReference type="Proteomes" id="UP000886998"/>
    </source>
</evidence>
<comment type="caution">
    <text evidence="3">The sequence shown here is derived from an EMBL/GenBank/DDBJ whole genome shotgun (WGS) entry which is preliminary data.</text>
</comment>
<keyword evidence="2" id="KW-0472">Membrane</keyword>
<keyword evidence="2" id="KW-0812">Transmembrane</keyword>
<gene>
    <name evidence="3" type="primary">NCL1_34023</name>
    <name evidence="3" type="ORF">TNIN_197961</name>
</gene>
<reference evidence="3" key="1">
    <citation type="submission" date="2020-08" db="EMBL/GenBank/DDBJ databases">
        <title>Multicomponent nature underlies the extraordinary mechanical properties of spider dragline silk.</title>
        <authorList>
            <person name="Kono N."/>
            <person name="Nakamura H."/>
            <person name="Mori M."/>
            <person name="Yoshida Y."/>
            <person name="Ohtoshi R."/>
            <person name="Malay A.D."/>
            <person name="Moran D.A.P."/>
            <person name="Tomita M."/>
            <person name="Numata K."/>
            <person name="Arakawa K."/>
        </authorList>
    </citation>
    <scope>NUCLEOTIDE SEQUENCE</scope>
</reference>
<protein>
    <submittedName>
        <fullName evidence="3">Uncharacterized protein</fullName>
    </submittedName>
</protein>
<dbReference type="Proteomes" id="UP000886998">
    <property type="component" value="Unassembled WGS sequence"/>
</dbReference>
<feature type="transmembrane region" description="Helical" evidence="2">
    <location>
        <begin position="132"/>
        <end position="151"/>
    </location>
</feature>
<sequence>MSDQILTSNVTQLTGSIPQIVITEPSPMINGRDYTISGNEPISAVKTTPEVGIAVSTTPVQTQESGEFVPDPDCDMCKEDKSPSQQVMIPDEHDSVSDGIDETDDVFRNLPSDQSFLNRCLMSLAFFSESKFMLFILVLLLGIPLSAGFMGK</sequence>
<evidence type="ECO:0000256" key="2">
    <source>
        <dbReference type="SAM" id="Phobius"/>
    </source>
</evidence>